<evidence type="ECO:0000313" key="4">
    <source>
        <dbReference type="Proteomes" id="UP000218244"/>
    </source>
</evidence>
<accession>A0A160PP47</accession>
<evidence type="ECO:0000256" key="1">
    <source>
        <dbReference type="SAM" id="MobiDB-lite"/>
    </source>
</evidence>
<feature type="compositionally biased region" description="Polar residues" evidence="1">
    <location>
        <begin position="29"/>
        <end position="53"/>
    </location>
</feature>
<dbReference type="AlphaFoldDB" id="A0A160PP47"/>
<feature type="region of interest" description="Disordered" evidence="1">
    <location>
        <begin position="28"/>
        <end position="133"/>
    </location>
</feature>
<feature type="chain" id="PRO_5007819763" evidence="2">
    <location>
        <begin position="29"/>
        <end position="133"/>
    </location>
</feature>
<keyword evidence="2" id="KW-0732">Signal</keyword>
<feature type="compositionally biased region" description="Low complexity" evidence="1">
    <location>
        <begin position="54"/>
        <end position="89"/>
    </location>
</feature>
<evidence type="ECO:0000256" key="2">
    <source>
        <dbReference type="SAM" id="SignalP"/>
    </source>
</evidence>
<feature type="compositionally biased region" description="Acidic residues" evidence="1">
    <location>
        <begin position="99"/>
        <end position="133"/>
    </location>
</feature>
<reference evidence="3 4" key="1">
    <citation type="submission" date="2016-02" db="EMBL/GenBank/DDBJ databases">
        <title>Corynebacterium glutamicum N24 whole genome sequencing project.</title>
        <authorList>
            <person name="Matsutani M."/>
            <person name="Nangtapong N."/>
            <person name="Yakushi T."/>
            <person name="Matsushita K."/>
        </authorList>
    </citation>
    <scope>NUCLEOTIDE SEQUENCE [LARGE SCALE GENOMIC DNA]</scope>
    <source>
        <strain evidence="3 4">N24</strain>
    </source>
</reference>
<keyword evidence="4" id="KW-1185">Reference proteome</keyword>
<evidence type="ECO:0000313" key="3">
    <source>
        <dbReference type="EMBL" id="BAU94663.1"/>
    </source>
</evidence>
<gene>
    <name evidence="3" type="ORF">N24_0401</name>
</gene>
<sequence>MKTLPRYAPLITILALLVLVAIGGSALANNRSTPNVESEPATITHTPISTTSVEEQPNTAPAETPPTTQEVHETPVQTPVSPPVQVQQPPQVPLNYQYYDDDDYDDWDDDLDDHNDFDDDDDWDDDLDDFDDD</sequence>
<dbReference type="Proteomes" id="UP000218244">
    <property type="component" value="Chromosome"/>
</dbReference>
<name>A0A160PP47_9CORY</name>
<feature type="signal peptide" evidence="2">
    <location>
        <begin position="1"/>
        <end position="28"/>
    </location>
</feature>
<dbReference type="KEGG" id="csur:N24_0401"/>
<organism evidence="3 4">
    <name type="scientific">Corynebacterium suranareeae</name>
    <dbReference type="NCBI Taxonomy" id="2506452"/>
    <lineage>
        <taxon>Bacteria</taxon>
        <taxon>Bacillati</taxon>
        <taxon>Actinomycetota</taxon>
        <taxon>Actinomycetes</taxon>
        <taxon>Mycobacteriales</taxon>
        <taxon>Corynebacteriaceae</taxon>
        <taxon>Corynebacterium</taxon>
    </lineage>
</organism>
<proteinExistence type="predicted"/>
<dbReference type="RefSeq" id="WP_096453899.1">
    <property type="nucleotide sequence ID" value="NZ_AP017369.1"/>
</dbReference>
<protein>
    <submittedName>
        <fullName evidence="3">Uncharacterized protein</fullName>
    </submittedName>
</protein>
<dbReference type="EMBL" id="AP017369">
    <property type="protein sequence ID" value="BAU94663.1"/>
    <property type="molecule type" value="Genomic_DNA"/>
</dbReference>